<reference evidence="2 3" key="1">
    <citation type="submission" date="2024-09" db="EMBL/GenBank/DDBJ databases">
        <authorList>
            <person name="Pan X."/>
        </authorList>
    </citation>
    <scope>NUCLEOTIDE SEQUENCE [LARGE SCALE GENOMIC DNA]</scope>
    <source>
        <strain evidence="2 3">B2969</strain>
    </source>
</reference>
<proteinExistence type="predicted"/>
<sequence length="108" mass="11506">MVLPILAWVFTGLLLVLLLTCVAAARGSLRRNRWFGVKLPALERSDAAWRAGHAVSVVPAAVAFVVALIASILGLFAPAIYWVTIVAAVGGVIWVFVRATRAADRVTP</sequence>
<evidence type="ECO:0000313" key="2">
    <source>
        <dbReference type="EMBL" id="MFH8250594.1"/>
    </source>
</evidence>
<gene>
    <name evidence="2" type="ORF">ACH3VR_09550</name>
</gene>
<keyword evidence="1" id="KW-1133">Transmembrane helix</keyword>
<keyword evidence="1" id="KW-0812">Transmembrane</keyword>
<keyword evidence="1" id="KW-0472">Membrane</keyword>
<dbReference type="RefSeq" id="WP_396640553.1">
    <property type="nucleotide sequence ID" value="NZ_JBIQWL010000003.1"/>
</dbReference>
<dbReference type="Pfam" id="PF13630">
    <property type="entry name" value="SdpI"/>
    <property type="match status" value="1"/>
</dbReference>
<evidence type="ECO:0000313" key="3">
    <source>
        <dbReference type="Proteomes" id="UP001610861"/>
    </source>
</evidence>
<feature type="transmembrane region" description="Helical" evidence="1">
    <location>
        <begin position="47"/>
        <end position="73"/>
    </location>
</feature>
<keyword evidence="3" id="KW-1185">Reference proteome</keyword>
<feature type="transmembrane region" description="Helical" evidence="1">
    <location>
        <begin position="79"/>
        <end position="97"/>
    </location>
</feature>
<accession>A0ABW7Q6V7</accession>
<dbReference type="EMBL" id="JBIQWL010000003">
    <property type="protein sequence ID" value="MFH8250594.1"/>
    <property type="molecule type" value="Genomic_DNA"/>
</dbReference>
<comment type="caution">
    <text evidence="2">The sequence shown here is derived from an EMBL/GenBank/DDBJ whole genome shotgun (WGS) entry which is preliminary data.</text>
</comment>
<feature type="transmembrane region" description="Helical" evidence="1">
    <location>
        <begin position="6"/>
        <end position="26"/>
    </location>
</feature>
<dbReference type="InterPro" id="IPR025962">
    <property type="entry name" value="SdpI/YhfL"/>
</dbReference>
<organism evidence="2 3">
    <name type="scientific">Microbacterium alkaliflavum</name>
    <dbReference type="NCBI Taxonomy" id="3248839"/>
    <lineage>
        <taxon>Bacteria</taxon>
        <taxon>Bacillati</taxon>
        <taxon>Actinomycetota</taxon>
        <taxon>Actinomycetes</taxon>
        <taxon>Micrococcales</taxon>
        <taxon>Microbacteriaceae</taxon>
        <taxon>Microbacterium</taxon>
    </lineage>
</organism>
<dbReference type="Proteomes" id="UP001610861">
    <property type="component" value="Unassembled WGS sequence"/>
</dbReference>
<protein>
    <submittedName>
        <fullName evidence="2">SdpI family protein</fullName>
    </submittedName>
</protein>
<evidence type="ECO:0000256" key="1">
    <source>
        <dbReference type="SAM" id="Phobius"/>
    </source>
</evidence>
<name>A0ABW7Q6V7_9MICO</name>